<keyword evidence="2" id="KW-1185">Reference proteome</keyword>
<dbReference type="EMBL" id="MTYJ01000026">
    <property type="protein sequence ID" value="OQV21009.1"/>
    <property type="molecule type" value="Genomic_DNA"/>
</dbReference>
<dbReference type="AlphaFoldDB" id="A0A1W0X0K2"/>
<evidence type="ECO:0000313" key="2">
    <source>
        <dbReference type="Proteomes" id="UP000192578"/>
    </source>
</evidence>
<dbReference type="Proteomes" id="UP000192578">
    <property type="component" value="Unassembled WGS sequence"/>
</dbReference>
<organism evidence="1 2">
    <name type="scientific">Hypsibius exemplaris</name>
    <name type="common">Freshwater tardigrade</name>
    <dbReference type="NCBI Taxonomy" id="2072580"/>
    <lineage>
        <taxon>Eukaryota</taxon>
        <taxon>Metazoa</taxon>
        <taxon>Ecdysozoa</taxon>
        <taxon>Tardigrada</taxon>
        <taxon>Eutardigrada</taxon>
        <taxon>Parachela</taxon>
        <taxon>Hypsibioidea</taxon>
        <taxon>Hypsibiidae</taxon>
        <taxon>Hypsibius</taxon>
    </lineage>
</organism>
<protein>
    <submittedName>
        <fullName evidence="1">Uncharacterized protein</fullName>
    </submittedName>
</protein>
<sequence>MDLYALPVPAGLDPTGRRDGEKCSCITEWCLSTVPGCACRHHLSLARVRDTAAGSSGVLLPRTMDGLMAGGPRRPAGVEEEDVIEETCLPLHNLEEISALAHSRR</sequence>
<accession>A0A1W0X0K2</accession>
<evidence type="ECO:0000313" key="1">
    <source>
        <dbReference type="EMBL" id="OQV21009.1"/>
    </source>
</evidence>
<proteinExistence type="predicted"/>
<reference evidence="2" key="1">
    <citation type="submission" date="2017-01" db="EMBL/GenBank/DDBJ databases">
        <title>Comparative genomics of anhydrobiosis in the tardigrade Hypsibius dujardini.</title>
        <authorList>
            <person name="Yoshida Y."/>
            <person name="Koutsovoulos G."/>
            <person name="Laetsch D."/>
            <person name="Stevens L."/>
            <person name="Kumar S."/>
            <person name="Horikawa D."/>
            <person name="Ishino K."/>
            <person name="Komine S."/>
            <person name="Tomita M."/>
            <person name="Blaxter M."/>
            <person name="Arakawa K."/>
        </authorList>
    </citation>
    <scope>NUCLEOTIDE SEQUENCE [LARGE SCALE GENOMIC DNA]</scope>
    <source>
        <strain evidence="2">Z151</strain>
    </source>
</reference>
<comment type="caution">
    <text evidence="1">The sequence shown here is derived from an EMBL/GenBank/DDBJ whole genome shotgun (WGS) entry which is preliminary data.</text>
</comment>
<name>A0A1W0X0K2_HYPEX</name>
<gene>
    <name evidence="1" type="ORF">BV898_05083</name>
</gene>